<protein>
    <submittedName>
        <fullName evidence="1">Uncharacterized protein</fullName>
    </submittedName>
</protein>
<reference evidence="1 2" key="1">
    <citation type="journal article" date="2019" name="Emerg. Microbes Infect.">
        <title>Comprehensive subspecies identification of 175 nontuberculous mycobacteria species based on 7547 genomic profiles.</title>
        <authorList>
            <person name="Matsumoto Y."/>
            <person name="Kinjo T."/>
            <person name="Motooka D."/>
            <person name="Nabeya D."/>
            <person name="Jung N."/>
            <person name="Uechi K."/>
            <person name="Horii T."/>
            <person name="Iida T."/>
            <person name="Fujita J."/>
            <person name="Nakamura S."/>
        </authorList>
    </citation>
    <scope>NUCLEOTIDE SEQUENCE [LARGE SCALE GENOMIC DNA]</scope>
    <source>
        <strain evidence="1 2">JCM 13392</strain>
    </source>
</reference>
<gene>
    <name evidence="1" type="ORF">MMUR_57430</name>
</gene>
<dbReference type="AlphaFoldDB" id="A0A7I9WWP6"/>
<dbReference type="Proteomes" id="UP000465241">
    <property type="component" value="Unassembled WGS sequence"/>
</dbReference>
<keyword evidence="2" id="KW-1185">Reference proteome</keyword>
<accession>A0A7I9WWP6</accession>
<dbReference type="RefSeq" id="WP_193491306.1">
    <property type="nucleotide sequence ID" value="NZ_BAAAMC010000032.1"/>
</dbReference>
<evidence type="ECO:0000313" key="2">
    <source>
        <dbReference type="Proteomes" id="UP000465241"/>
    </source>
</evidence>
<sequence>MFVDFDGLRGGANTSYTAADHAYEGAGRLSKASLGSSAFGDFAEARSFEQAVSSAQSRHATLAEEQYTCLGAVGDKAHVATNGFADMEKKNTANLDDVY</sequence>
<dbReference type="EMBL" id="BLKT01000003">
    <property type="protein sequence ID" value="GFG61607.1"/>
    <property type="molecule type" value="Genomic_DNA"/>
</dbReference>
<dbReference type="Pfam" id="PF10817">
    <property type="entry name" value="DUF2563"/>
    <property type="match status" value="1"/>
</dbReference>
<name>A0A7I9WWP6_9MYCO</name>
<evidence type="ECO:0000313" key="1">
    <source>
        <dbReference type="EMBL" id="GFG61607.1"/>
    </source>
</evidence>
<organism evidence="1 2">
    <name type="scientific">Mycolicibacterium murale</name>
    <dbReference type="NCBI Taxonomy" id="182220"/>
    <lineage>
        <taxon>Bacteria</taxon>
        <taxon>Bacillati</taxon>
        <taxon>Actinomycetota</taxon>
        <taxon>Actinomycetes</taxon>
        <taxon>Mycobacteriales</taxon>
        <taxon>Mycobacteriaceae</taxon>
        <taxon>Mycolicibacterium</taxon>
    </lineage>
</organism>
<comment type="caution">
    <text evidence="1">The sequence shown here is derived from an EMBL/GenBank/DDBJ whole genome shotgun (WGS) entry which is preliminary data.</text>
</comment>
<dbReference type="InterPro" id="IPR022534">
    <property type="entry name" value="DUF2563"/>
</dbReference>
<proteinExistence type="predicted"/>